<reference evidence="2 3" key="1">
    <citation type="submission" date="2022-11" db="EMBL/GenBank/DDBJ databases">
        <title>Mucor velutinosus strain NIH1002 WGS.</title>
        <authorList>
            <person name="Subramanian P."/>
            <person name="Mullikin J.C."/>
            <person name="Segre J.A."/>
            <person name="Zelazny A.M."/>
        </authorList>
    </citation>
    <scope>NUCLEOTIDE SEQUENCE [LARGE SCALE GENOMIC DNA]</scope>
    <source>
        <strain evidence="2 3">NIH1002</strain>
    </source>
</reference>
<feature type="compositionally biased region" description="Acidic residues" evidence="1">
    <location>
        <begin position="38"/>
        <end position="51"/>
    </location>
</feature>
<sequence>MTIACSNNEPATLSNHIKQPTNNTAVWTITNQNNQYNEESEDEASSLDDSDSNEHAYLHCPQYDDYDDSYSDVEEPVVCACGKALLAGWDCSQCRSNCSTCHRALGPDETCNRCVSVKRNTTIANEIALHSCKHYHHNL</sequence>
<feature type="region of interest" description="Disordered" evidence="1">
    <location>
        <begin position="32"/>
        <end position="53"/>
    </location>
</feature>
<dbReference type="RefSeq" id="XP_064686586.1">
    <property type="nucleotide sequence ID" value="XM_064829384.1"/>
</dbReference>
<organism evidence="2 3">
    <name type="scientific">Mucor velutinosus</name>
    <dbReference type="NCBI Taxonomy" id="708070"/>
    <lineage>
        <taxon>Eukaryota</taxon>
        <taxon>Fungi</taxon>
        <taxon>Fungi incertae sedis</taxon>
        <taxon>Mucoromycota</taxon>
        <taxon>Mucoromycotina</taxon>
        <taxon>Mucoromycetes</taxon>
        <taxon>Mucorales</taxon>
        <taxon>Mucorineae</taxon>
        <taxon>Mucoraceae</taxon>
        <taxon>Mucor</taxon>
    </lineage>
</organism>
<comment type="caution">
    <text evidence="2">The sequence shown here is derived from an EMBL/GenBank/DDBJ whole genome shotgun (WGS) entry which is preliminary data.</text>
</comment>
<evidence type="ECO:0000256" key="1">
    <source>
        <dbReference type="SAM" id="MobiDB-lite"/>
    </source>
</evidence>
<evidence type="ECO:0000313" key="2">
    <source>
        <dbReference type="EMBL" id="KAK4519920.1"/>
    </source>
</evidence>
<protein>
    <submittedName>
        <fullName evidence="2">Uncharacterized protein</fullName>
    </submittedName>
</protein>
<gene>
    <name evidence="2" type="ORF">ATC70_010164</name>
</gene>
<dbReference type="EMBL" id="JASEJX010000012">
    <property type="protein sequence ID" value="KAK4519920.1"/>
    <property type="molecule type" value="Genomic_DNA"/>
</dbReference>
<proteinExistence type="predicted"/>
<evidence type="ECO:0000313" key="3">
    <source>
        <dbReference type="Proteomes" id="UP001304243"/>
    </source>
</evidence>
<dbReference type="AlphaFoldDB" id="A0AAN7HVF6"/>
<dbReference type="GeneID" id="89953850"/>
<dbReference type="Proteomes" id="UP001304243">
    <property type="component" value="Unassembled WGS sequence"/>
</dbReference>
<keyword evidence="3" id="KW-1185">Reference proteome</keyword>
<name>A0AAN7HVF6_9FUNG</name>
<accession>A0AAN7HVF6</accession>